<dbReference type="InterPro" id="IPR039425">
    <property type="entry name" value="RNA_pol_sigma-70-like"/>
</dbReference>
<dbReference type="Pfam" id="PF04542">
    <property type="entry name" value="Sigma70_r2"/>
    <property type="match status" value="1"/>
</dbReference>
<evidence type="ECO:0000256" key="2">
    <source>
        <dbReference type="ARBA" id="ARBA00023015"/>
    </source>
</evidence>
<protein>
    <submittedName>
        <fullName evidence="8">RNA polymerase sigma-70 factor, ECF subfamily</fullName>
    </submittedName>
</protein>
<dbReference type="EMBL" id="FNDU01000020">
    <property type="protein sequence ID" value="SDJ05060.1"/>
    <property type="molecule type" value="Genomic_DNA"/>
</dbReference>
<dbReference type="PANTHER" id="PTHR43133:SF62">
    <property type="entry name" value="RNA POLYMERASE SIGMA FACTOR SIGZ"/>
    <property type="match status" value="1"/>
</dbReference>
<organism evidence="8 9">
    <name type="scientific">Alteribacillus bidgolensis</name>
    <dbReference type="NCBI Taxonomy" id="930129"/>
    <lineage>
        <taxon>Bacteria</taxon>
        <taxon>Bacillati</taxon>
        <taxon>Bacillota</taxon>
        <taxon>Bacilli</taxon>
        <taxon>Bacillales</taxon>
        <taxon>Bacillaceae</taxon>
        <taxon>Alteribacillus</taxon>
    </lineage>
</organism>
<comment type="similarity">
    <text evidence="1">Belongs to the sigma-70 factor family. ECF subfamily.</text>
</comment>
<name>A0A1G8QLT5_9BACI</name>
<dbReference type="SUPFAM" id="SSF88659">
    <property type="entry name" value="Sigma3 and sigma4 domains of RNA polymerase sigma factors"/>
    <property type="match status" value="1"/>
</dbReference>
<dbReference type="Pfam" id="PF04545">
    <property type="entry name" value="Sigma70_r4"/>
    <property type="match status" value="1"/>
</dbReference>
<evidence type="ECO:0000313" key="8">
    <source>
        <dbReference type="EMBL" id="SDJ05060.1"/>
    </source>
</evidence>
<dbReference type="CDD" id="cd06171">
    <property type="entry name" value="Sigma70_r4"/>
    <property type="match status" value="1"/>
</dbReference>
<dbReference type="OrthoDB" id="9784272at2"/>
<dbReference type="InterPro" id="IPR013325">
    <property type="entry name" value="RNA_pol_sigma_r2"/>
</dbReference>
<keyword evidence="4" id="KW-0238">DNA-binding</keyword>
<dbReference type="STRING" id="930129.SAMN05216352_12035"/>
<dbReference type="InterPro" id="IPR036388">
    <property type="entry name" value="WH-like_DNA-bd_sf"/>
</dbReference>
<keyword evidence="9" id="KW-1185">Reference proteome</keyword>
<evidence type="ECO:0000259" key="7">
    <source>
        <dbReference type="Pfam" id="PF04545"/>
    </source>
</evidence>
<feature type="domain" description="RNA polymerase sigma-70 region 2" evidence="6">
    <location>
        <begin position="23"/>
        <end position="90"/>
    </location>
</feature>
<dbReference type="NCBIfam" id="TIGR02937">
    <property type="entry name" value="sigma70-ECF"/>
    <property type="match status" value="1"/>
</dbReference>
<dbReference type="SUPFAM" id="SSF88946">
    <property type="entry name" value="Sigma2 domain of RNA polymerase sigma factors"/>
    <property type="match status" value="1"/>
</dbReference>
<dbReference type="InterPro" id="IPR007627">
    <property type="entry name" value="RNA_pol_sigma70_r2"/>
</dbReference>
<keyword evidence="3" id="KW-0731">Sigma factor</keyword>
<dbReference type="InterPro" id="IPR013324">
    <property type="entry name" value="RNA_pol_sigma_r3/r4-like"/>
</dbReference>
<reference evidence="8 9" key="1">
    <citation type="submission" date="2016-10" db="EMBL/GenBank/DDBJ databases">
        <authorList>
            <person name="de Groot N.N."/>
        </authorList>
    </citation>
    <scope>NUCLEOTIDE SEQUENCE [LARGE SCALE GENOMIC DNA]</scope>
    <source>
        <strain evidence="9">P4B,CCM 7963,CECT 7998,DSM 25260,IBRC-M 10614,KCTC 13821</strain>
    </source>
</reference>
<dbReference type="Proteomes" id="UP000199017">
    <property type="component" value="Unassembled WGS sequence"/>
</dbReference>
<dbReference type="InterPro" id="IPR007630">
    <property type="entry name" value="RNA_pol_sigma70_r4"/>
</dbReference>
<dbReference type="GO" id="GO:0006352">
    <property type="term" value="P:DNA-templated transcription initiation"/>
    <property type="evidence" value="ECO:0007669"/>
    <property type="project" value="InterPro"/>
</dbReference>
<dbReference type="GO" id="GO:0016987">
    <property type="term" value="F:sigma factor activity"/>
    <property type="evidence" value="ECO:0007669"/>
    <property type="project" value="UniProtKB-KW"/>
</dbReference>
<dbReference type="Gene3D" id="1.10.10.10">
    <property type="entry name" value="Winged helix-like DNA-binding domain superfamily/Winged helix DNA-binding domain"/>
    <property type="match status" value="1"/>
</dbReference>
<evidence type="ECO:0000256" key="3">
    <source>
        <dbReference type="ARBA" id="ARBA00023082"/>
    </source>
</evidence>
<evidence type="ECO:0000256" key="1">
    <source>
        <dbReference type="ARBA" id="ARBA00010641"/>
    </source>
</evidence>
<gene>
    <name evidence="8" type="ORF">SAMN05216352_12035</name>
</gene>
<accession>A0A1G8QLT5</accession>
<dbReference type="Gene3D" id="1.10.1740.10">
    <property type="match status" value="1"/>
</dbReference>
<dbReference type="GO" id="GO:0003677">
    <property type="term" value="F:DNA binding"/>
    <property type="evidence" value="ECO:0007669"/>
    <property type="project" value="UniProtKB-KW"/>
</dbReference>
<evidence type="ECO:0000256" key="5">
    <source>
        <dbReference type="ARBA" id="ARBA00023163"/>
    </source>
</evidence>
<keyword evidence="2" id="KW-0805">Transcription regulation</keyword>
<proteinExistence type="inferred from homology"/>
<evidence type="ECO:0000313" key="9">
    <source>
        <dbReference type="Proteomes" id="UP000199017"/>
    </source>
</evidence>
<dbReference type="RefSeq" id="WP_091587867.1">
    <property type="nucleotide sequence ID" value="NZ_FNDU01000020.1"/>
</dbReference>
<dbReference type="PANTHER" id="PTHR43133">
    <property type="entry name" value="RNA POLYMERASE ECF-TYPE SIGMA FACTO"/>
    <property type="match status" value="1"/>
</dbReference>
<sequence length="194" mass="22915">MNEESDYLLDQIKQGSRKAFDQFYERHKQFIFQIAYHFLKNRIEAEDICHDVFIEIFQNPSEYRSDKGSMKAWLAVKTKSRCLDYIKKKKPILKDKMEDVLNNQCEATAVTEVNVLSRVEREIVTQAMANLPEEQRTVLYGAYYKGQTQREMAKRMKRPLGTIKSLVRYGLNNLRKQKILHRWADSNGGEKKNE</sequence>
<dbReference type="InterPro" id="IPR014284">
    <property type="entry name" value="RNA_pol_sigma-70_dom"/>
</dbReference>
<keyword evidence="5" id="KW-0804">Transcription</keyword>
<feature type="domain" description="RNA polymerase sigma-70 region 4" evidence="7">
    <location>
        <begin position="127"/>
        <end position="176"/>
    </location>
</feature>
<dbReference type="AlphaFoldDB" id="A0A1G8QLT5"/>
<evidence type="ECO:0000256" key="4">
    <source>
        <dbReference type="ARBA" id="ARBA00023125"/>
    </source>
</evidence>
<evidence type="ECO:0000259" key="6">
    <source>
        <dbReference type="Pfam" id="PF04542"/>
    </source>
</evidence>